<reference evidence="1 2" key="1">
    <citation type="submission" date="2015-05" db="EMBL/GenBank/DDBJ databases">
        <authorList>
            <person name="Goodhead I."/>
        </authorList>
    </citation>
    <scope>NUCLEOTIDE SEQUENCE [LARGE SCALE GENOMIC DNA]</scope>
    <source>
        <strain evidence="2">morsitans</strain>
    </source>
</reference>
<proteinExistence type="predicted"/>
<dbReference type="RefSeq" id="WP_243466032.1">
    <property type="nucleotide sequence ID" value="NC_007712.1"/>
</dbReference>
<name>A0A193QL85_SODGM</name>
<dbReference type="EMBL" id="LN854557">
    <property type="protein sequence ID" value="CRL45685.1"/>
    <property type="molecule type" value="Genomic_DNA"/>
</dbReference>
<dbReference type="Proteomes" id="UP000245838">
    <property type="component" value="Chromosome sggmmb4_Chromosome"/>
</dbReference>
<accession>A0A193QL85</accession>
<dbReference type="AlphaFoldDB" id="A0A193QL85"/>
<gene>
    <name evidence="1" type="ORF">SGGMMB4_03666</name>
</gene>
<evidence type="ECO:0000313" key="2">
    <source>
        <dbReference type="Proteomes" id="UP000245838"/>
    </source>
</evidence>
<evidence type="ECO:0000313" key="1">
    <source>
        <dbReference type="EMBL" id="CRL45685.1"/>
    </source>
</evidence>
<sequence>MAKASSAFSARYTLSDIAAVKMVADLLESTASDPGTHGLAVAVVGCYG</sequence>
<organism evidence="1 2">
    <name type="scientific">Sodalis glossinidius (strain morsitans)</name>
    <dbReference type="NCBI Taxonomy" id="343509"/>
    <lineage>
        <taxon>Bacteria</taxon>
        <taxon>Pseudomonadati</taxon>
        <taxon>Pseudomonadota</taxon>
        <taxon>Gammaproteobacteria</taxon>
        <taxon>Enterobacterales</taxon>
        <taxon>Bruguierivoracaceae</taxon>
        <taxon>Sodalis</taxon>
    </lineage>
</organism>
<protein>
    <submittedName>
        <fullName evidence="1">Uncharacterized protein</fullName>
    </submittedName>
</protein>